<dbReference type="AlphaFoldDB" id="A0A1F6C0V9"/>
<evidence type="ECO:0000313" key="2">
    <source>
        <dbReference type="Proteomes" id="UP000176633"/>
    </source>
</evidence>
<gene>
    <name evidence="1" type="ORF">A3G50_02950</name>
</gene>
<dbReference type="Proteomes" id="UP000176633">
    <property type="component" value="Unassembled WGS sequence"/>
</dbReference>
<dbReference type="STRING" id="1798473.A3G50_02950"/>
<accession>A0A1F6C0V9</accession>
<organism evidence="1 2">
    <name type="scientific">Candidatus Jorgensenbacteria bacterium RIFCSPLOWO2_12_FULL_42_11</name>
    <dbReference type="NCBI Taxonomy" id="1798473"/>
    <lineage>
        <taxon>Bacteria</taxon>
        <taxon>Candidatus Joergenseniibacteriota</taxon>
    </lineage>
</organism>
<reference evidence="1 2" key="1">
    <citation type="journal article" date="2016" name="Nat. Commun.">
        <title>Thousands of microbial genomes shed light on interconnected biogeochemical processes in an aquifer system.</title>
        <authorList>
            <person name="Anantharaman K."/>
            <person name="Brown C.T."/>
            <person name="Hug L.A."/>
            <person name="Sharon I."/>
            <person name="Castelle C.J."/>
            <person name="Probst A.J."/>
            <person name="Thomas B.C."/>
            <person name="Singh A."/>
            <person name="Wilkins M.J."/>
            <person name="Karaoz U."/>
            <person name="Brodie E.L."/>
            <person name="Williams K.H."/>
            <person name="Hubbard S.S."/>
            <person name="Banfield J.F."/>
        </authorList>
    </citation>
    <scope>NUCLEOTIDE SEQUENCE [LARGE SCALE GENOMIC DNA]</scope>
</reference>
<evidence type="ECO:0000313" key="1">
    <source>
        <dbReference type="EMBL" id="OGG42829.1"/>
    </source>
</evidence>
<comment type="caution">
    <text evidence="1">The sequence shown here is derived from an EMBL/GenBank/DDBJ whole genome shotgun (WGS) entry which is preliminary data.</text>
</comment>
<dbReference type="EMBL" id="MFKM01000037">
    <property type="protein sequence ID" value="OGG42829.1"/>
    <property type="molecule type" value="Genomic_DNA"/>
</dbReference>
<name>A0A1F6C0V9_9BACT</name>
<protein>
    <submittedName>
        <fullName evidence="1">Uncharacterized protein</fullName>
    </submittedName>
</protein>
<sequence length="62" mass="7077">MRNLSIFPRQGFFIFHIGGTADAKVLDRRKSNKPRICLFLKRAGIVSCPLLILNDVLPVRRP</sequence>
<proteinExistence type="predicted"/>